<dbReference type="SMART" id="SM00343">
    <property type="entry name" value="ZnF_C2HC"/>
    <property type="match status" value="2"/>
</dbReference>
<protein>
    <recommendedName>
        <fullName evidence="2">CCHC-type domain-containing protein</fullName>
    </recommendedName>
</protein>
<reference evidence="3" key="2">
    <citation type="submission" date="2015-06" db="UniProtKB">
        <authorList>
            <consortium name="EnsemblMetazoa"/>
        </authorList>
    </citation>
    <scope>IDENTIFICATION</scope>
</reference>
<dbReference type="GO" id="GO:0008270">
    <property type="term" value="F:zinc ion binding"/>
    <property type="evidence" value="ECO:0007669"/>
    <property type="project" value="UniProtKB-KW"/>
</dbReference>
<evidence type="ECO:0000313" key="4">
    <source>
        <dbReference type="Proteomes" id="UP000015102"/>
    </source>
</evidence>
<dbReference type="Gene3D" id="4.10.60.10">
    <property type="entry name" value="Zinc finger, CCHC-type"/>
    <property type="match status" value="1"/>
</dbReference>
<dbReference type="EMBL" id="CAQQ02112685">
    <property type="status" value="NOT_ANNOTATED_CDS"/>
    <property type="molecule type" value="Genomic_DNA"/>
</dbReference>
<dbReference type="InterPro" id="IPR036875">
    <property type="entry name" value="Znf_CCHC_sf"/>
</dbReference>
<feature type="domain" description="CCHC-type" evidence="2">
    <location>
        <begin position="152"/>
        <end position="167"/>
    </location>
</feature>
<keyword evidence="1" id="KW-0862">Zinc</keyword>
<dbReference type="Proteomes" id="UP000015102">
    <property type="component" value="Unassembled WGS sequence"/>
</dbReference>
<name>T1H270_MEGSC</name>
<organism evidence="3 4">
    <name type="scientific">Megaselia scalaris</name>
    <name type="common">Humpbacked fly</name>
    <name type="synonym">Phora scalaris</name>
    <dbReference type="NCBI Taxonomy" id="36166"/>
    <lineage>
        <taxon>Eukaryota</taxon>
        <taxon>Metazoa</taxon>
        <taxon>Ecdysozoa</taxon>
        <taxon>Arthropoda</taxon>
        <taxon>Hexapoda</taxon>
        <taxon>Insecta</taxon>
        <taxon>Pterygota</taxon>
        <taxon>Neoptera</taxon>
        <taxon>Endopterygota</taxon>
        <taxon>Diptera</taxon>
        <taxon>Brachycera</taxon>
        <taxon>Muscomorpha</taxon>
        <taxon>Platypezoidea</taxon>
        <taxon>Phoridae</taxon>
        <taxon>Megaseliini</taxon>
        <taxon>Megaselia</taxon>
    </lineage>
</organism>
<keyword evidence="4" id="KW-1185">Reference proteome</keyword>
<dbReference type="GO" id="GO:0003676">
    <property type="term" value="F:nucleic acid binding"/>
    <property type="evidence" value="ECO:0007669"/>
    <property type="project" value="InterPro"/>
</dbReference>
<dbReference type="InterPro" id="IPR001878">
    <property type="entry name" value="Znf_CCHC"/>
</dbReference>
<keyword evidence="1" id="KW-0863">Zinc-finger</keyword>
<dbReference type="STRING" id="36166.T1H270"/>
<evidence type="ECO:0000259" key="2">
    <source>
        <dbReference type="PROSITE" id="PS50158"/>
    </source>
</evidence>
<dbReference type="Pfam" id="PF00098">
    <property type="entry name" value="zf-CCHC"/>
    <property type="match status" value="1"/>
</dbReference>
<evidence type="ECO:0000256" key="1">
    <source>
        <dbReference type="PROSITE-ProRule" id="PRU00047"/>
    </source>
</evidence>
<keyword evidence="1" id="KW-0479">Metal-binding</keyword>
<accession>T1H270</accession>
<proteinExistence type="predicted"/>
<dbReference type="SUPFAM" id="SSF57756">
    <property type="entry name" value="Retrovirus zinc finger-like domains"/>
    <property type="match status" value="1"/>
</dbReference>
<sequence>MTQEEQLDRLYSNLASDYKFDFKRSEFSSVGEMLKLGEEFEDKVEESRRKRNRNDTHHCNWKTTANSNPQKNFAVSAQIGNSSYSSENFMNGDKVVEVPVTSKRNACDPISRKIDQDKETRLSRINNPFIKHGVPQRIEATRSREQRKTYICYNCDEPGHISRYCKRPYNPHCHLCQRKGVTTNRCNCRNEPPPTGICAKSRQPGHTMDSCRGNVLPSTLNARSMKTQHLGILDSRIDLRPNREVVIENPKSSHEYFR</sequence>
<evidence type="ECO:0000313" key="3">
    <source>
        <dbReference type="EnsemblMetazoa" id="MESCA010304-PA"/>
    </source>
</evidence>
<dbReference type="AlphaFoldDB" id="T1H270"/>
<dbReference type="PROSITE" id="PS50158">
    <property type="entry name" value="ZF_CCHC"/>
    <property type="match status" value="1"/>
</dbReference>
<dbReference type="HOGENOM" id="CLU_1078858_0_0_1"/>
<dbReference type="EMBL" id="CAQQ02112686">
    <property type="status" value="NOT_ANNOTATED_CDS"/>
    <property type="molecule type" value="Genomic_DNA"/>
</dbReference>
<reference evidence="4" key="1">
    <citation type="submission" date="2013-02" db="EMBL/GenBank/DDBJ databases">
        <authorList>
            <person name="Hughes D."/>
        </authorList>
    </citation>
    <scope>NUCLEOTIDE SEQUENCE</scope>
    <source>
        <strain>Durham</strain>
        <strain evidence="4">NC isolate 2 -- Noor lab</strain>
    </source>
</reference>
<dbReference type="EnsemblMetazoa" id="MESCA010304-RA">
    <property type="protein sequence ID" value="MESCA010304-PA"/>
    <property type="gene ID" value="MESCA010304"/>
</dbReference>